<accession>A0A1T4T0M1</accession>
<sequence>MQANSRHTIEDILKDSASSPAEGTGQRAAFEARFEGELRRLDGTGRELDAWEEENLLSSLGAACIGEFELASAFVAAVQRPPSRPLPPRDFRRLPISIATLRRRFERLKVA</sequence>
<dbReference type="STRING" id="225324.SAMN02745126_05460"/>
<keyword evidence="3" id="KW-1185">Reference proteome</keyword>
<organism evidence="2 3">
    <name type="scientific">Enhydrobacter aerosaccus</name>
    <dbReference type="NCBI Taxonomy" id="225324"/>
    <lineage>
        <taxon>Bacteria</taxon>
        <taxon>Pseudomonadati</taxon>
        <taxon>Pseudomonadota</taxon>
        <taxon>Alphaproteobacteria</taxon>
        <taxon>Hyphomicrobiales</taxon>
        <taxon>Enhydrobacter</taxon>
    </lineage>
</organism>
<evidence type="ECO:0000313" key="3">
    <source>
        <dbReference type="Proteomes" id="UP000190092"/>
    </source>
</evidence>
<gene>
    <name evidence="2" type="ORF">SAMN02745126_05460</name>
</gene>
<evidence type="ECO:0000256" key="1">
    <source>
        <dbReference type="SAM" id="MobiDB-lite"/>
    </source>
</evidence>
<dbReference type="AlphaFoldDB" id="A0A1T4T0M1"/>
<dbReference type="RefSeq" id="WP_085937189.1">
    <property type="nucleotide sequence ID" value="NZ_FUWJ01000011.1"/>
</dbReference>
<evidence type="ECO:0000313" key="2">
    <source>
        <dbReference type="EMBL" id="SKA34036.1"/>
    </source>
</evidence>
<reference evidence="3" key="1">
    <citation type="submission" date="2017-02" db="EMBL/GenBank/DDBJ databases">
        <authorList>
            <person name="Varghese N."/>
            <person name="Submissions S."/>
        </authorList>
    </citation>
    <scope>NUCLEOTIDE SEQUENCE [LARGE SCALE GENOMIC DNA]</scope>
    <source>
        <strain evidence="3">ATCC 27094</strain>
    </source>
</reference>
<dbReference type="Proteomes" id="UP000190092">
    <property type="component" value="Unassembled WGS sequence"/>
</dbReference>
<name>A0A1T4T0M1_9HYPH</name>
<proteinExistence type="predicted"/>
<feature type="region of interest" description="Disordered" evidence="1">
    <location>
        <begin position="1"/>
        <end position="27"/>
    </location>
</feature>
<dbReference type="EMBL" id="FUWJ01000011">
    <property type="protein sequence ID" value="SKA34036.1"/>
    <property type="molecule type" value="Genomic_DNA"/>
</dbReference>
<protein>
    <submittedName>
        <fullName evidence="2">Uncharacterized protein</fullName>
    </submittedName>
</protein>